<proteinExistence type="predicted"/>
<dbReference type="Pfam" id="PF00078">
    <property type="entry name" value="RVT_1"/>
    <property type="match status" value="1"/>
</dbReference>
<dbReference type="PANTHER" id="PTHR37984:SF5">
    <property type="entry name" value="PROTEIN NYNRIN-LIKE"/>
    <property type="match status" value="1"/>
</dbReference>
<keyword evidence="5" id="KW-1185">Reference proteome</keyword>
<dbReference type="SUPFAM" id="SSF56672">
    <property type="entry name" value="DNA/RNA polymerases"/>
    <property type="match status" value="1"/>
</dbReference>
<protein>
    <recommendedName>
        <fullName evidence="6">Reverse transcriptase/retrotransposon-derived protein RNase H-like domain-containing protein</fullName>
    </recommendedName>
</protein>
<feature type="domain" description="Reverse transcriptase/retrotransposon-derived protein RNase H-like" evidence="3">
    <location>
        <begin position="218"/>
        <end position="312"/>
    </location>
</feature>
<accession>A0ABD3G7K4</accession>
<comment type="caution">
    <text evidence="4">The sequence shown here is derived from an EMBL/GenBank/DDBJ whole genome shotgun (WGS) entry which is preliminary data.</text>
</comment>
<dbReference type="Pfam" id="PF17919">
    <property type="entry name" value="RT_RNaseH_2"/>
    <property type="match status" value="1"/>
</dbReference>
<evidence type="ECO:0000313" key="4">
    <source>
        <dbReference type="EMBL" id="KAL3675137.1"/>
    </source>
</evidence>
<dbReference type="CDD" id="cd09274">
    <property type="entry name" value="RNase_HI_RT_Ty3"/>
    <property type="match status" value="1"/>
</dbReference>
<evidence type="ECO:0008006" key="6">
    <source>
        <dbReference type="Google" id="ProtNLM"/>
    </source>
</evidence>
<dbReference type="InterPro" id="IPR000477">
    <property type="entry name" value="RT_dom"/>
</dbReference>
<evidence type="ECO:0000256" key="1">
    <source>
        <dbReference type="ARBA" id="ARBA00023268"/>
    </source>
</evidence>
<sequence>MLELKKQLGELMARGYIRTSKSPFGVPVLFAKSKDGKMRLCIDYRTLNNVTIRTNYPLSRMDDLFDQLAGAKFFSRVDLKPGYYQIRIAEGDIKKTVCRTRSVYIDDILIYSKSWEEHLEHIRVVMEKLRANKLYANAGKSEFGLTKVNFLGHIVRADGISPDPEKVAAIVKWESPMTLKGVRSFVSLAQWYRRYVMGFSKIVKPMTDWTVKGAKIVWDQKAKEAFERVKGILASEPVLKLPEFDKPFEVHTDASDFAIGGVLVQELRPVAYESRKLSDRESRWPTHEKELYVVVYCLKKWQHYLGLHKTKVYIDNISLKYFESMDRVTPKQLRWHDTLALMDVDLNHKPGRENVVPDAKSKGRVYAV</sequence>
<organism evidence="4 5">
    <name type="scientific">Riccia sorocarpa</name>
    <dbReference type="NCBI Taxonomy" id="122646"/>
    <lineage>
        <taxon>Eukaryota</taxon>
        <taxon>Viridiplantae</taxon>
        <taxon>Streptophyta</taxon>
        <taxon>Embryophyta</taxon>
        <taxon>Marchantiophyta</taxon>
        <taxon>Marchantiopsida</taxon>
        <taxon>Marchantiidae</taxon>
        <taxon>Marchantiales</taxon>
        <taxon>Ricciaceae</taxon>
        <taxon>Riccia</taxon>
    </lineage>
</organism>
<dbReference type="InterPro" id="IPR041577">
    <property type="entry name" value="RT_RNaseH_2"/>
</dbReference>
<evidence type="ECO:0000259" key="3">
    <source>
        <dbReference type="Pfam" id="PF17919"/>
    </source>
</evidence>
<dbReference type="InterPro" id="IPR050951">
    <property type="entry name" value="Retrovirus_Pol_polyprotein"/>
</dbReference>
<dbReference type="Gene3D" id="3.30.70.270">
    <property type="match status" value="2"/>
</dbReference>
<dbReference type="CDD" id="cd01647">
    <property type="entry name" value="RT_LTR"/>
    <property type="match status" value="1"/>
</dbReference>
<keyword evidence="1" id="KW-0511">Multifunctional enzyme</keyword>
<dbReference type="FunFam" id="3.30.70.270:FF:000003">
    <property type="entry name" value="Transposon Ty3-G Gag-Pol polyprotein"/>
    <property type="match status" value="1"/>
</dbReference>
<evidence type="ECO:0000313" key="5">
    <source>
        <dbReference type="Proteomes" id="UP001633002"/>
    </source>
</evidence>
<dbReference type="InterPro" id="IPR043128">
    <property type="entry name" value="Rev_trsase/Diguanyl_cyclase"/>
</dbReference>
<dbReference type="GO" id="GO:0003824">
    <property type="term" value="F:catalytic activity"/>
    <property type="evidence" value="ECO:0007669"/>
    <property type="project" value="UniProtKB-KW"/>
</dbReference>
<feature type="domain" description="Reverse transcriptase" evidence="2">
    <location>
        <begin position="102"/>
        <end position="154"/>
    </location>
</feature>
<evidence type="ECO:0000259" key="2">
    <source>
        <dbReference type="Pfam" id="PF00078"/>
    </source>
</evidence>
<gene>
    <name evidence="4" type="ORF">R1sor_025085</name>
</gene>
<dbReference type="AlphaFoldDB" id="A0ABD3G7K4"/>
<name>A0ABD3G7K4_9MARC</name>
<dbReference type="Proteomes" id="UP001633002">
    <property type="component" value="Unassembled WGS sequence"/>
</dbReference>
<dbReference type="PANTHER" id="PTHR37984">
    <property type="entry name" value="PROTEIN CBG26694"/>
    <property type="match status" value="1"/>
</dbReference>
<dbReference type="FunFam" id="3.30.70.270:FF:000020">
    <property type="entry name" value="Transposon Tf2-6 polyprotein-like Protein"/>
    <property type="match status" value="1"/>
</dbReference>
<reference evidence="4 5" key="1">
    <citation type="submission" date="2024-09" db="EMBL/GenBank/DDBJ databases">
        <title>Chromosome-scale assembly of Riccia sorocarpa.</title>
        <authorList>
            <person name="Paukszto L."/>
        </authorList>
    </citation>
    <scope>NUCLEOTIDE SEQUENCE [LARGE SCALE GENOMIC DNA]</scope>
    <source>
        <strain evidence="4">LP-2024</strain>
        <tissue evidence="4">Aerial parts of the thallus</tissue>
    </source>
</reference>
<dbReference type="EMBL" id="JBJQOH010000008">
    <property type="protein sequence ID" value="KAL3675137.1"/>
    <property type="molecule type" value="Genomic_DNA"/>
</dbReference>
<dbReference type="InterPro" id="IPR043502">
    <property type="entry name" value="DNA/RNA_pol_sf"/>
</dbReference>